<evidence type="ECO:0000313" key="2">
    <source>
        <dbReference type="EMBL" id="QSW89351.1"/>
    </source>
</evidence>
<proteinExistence type="predicted"/>
<evidence type="ECO:0000313" key="3">
    <source>
        <dbReference type="Proteomes" id="UP000663440"/>
    </source>
</evidence>
<gene>
    <name evidence="2" type="ORF">J0383_00715</name>
</gene>
<keyword evidence="3" id="KW-1185">Reference proteome</keyword>
<dbReference type="RefSeq" id="WP_207296544.1">
    <property type="nucleotide sequence ID" value="NZ_CP071448.1"/>
</dbReference>
<reference evidence="2 3" key="1">
    <citation type="submission" date="2021-03" db="EMBL/GenBank/DDBJ databases">
        <title>Flavobacterium kribbensis sp. nov, an endophytic bacteria, isolated from soybean.</title>
        <authorList>
            <person name="Lee J."/>
            <person name="Seo J."/>
        </authorList>
    </citation>
    <scope>NUCLEOTIDE SEQUENCE [LARGE SCALE GENOMIC DNA]</scope>
    <source>
        <strain evidence="2 3">BB8</strain>
    </source>
</reference>
<sequence length="634" mass="70469">MNTYNENLHSSVLTSLESQQLGKKQLDSQLNASMFTLYYAEGAEIVANEKLDATTKMYEDKQHINSVAVKNKNMSDNLLLSANQQKTYTSQSVNNVAVAAANIQVATNAIVRLASDVGSIFSIINAADYGSQIYRQSEEVYSLMNKTAYNAELTSQQAMEASASIAEVTSGVVADEAKVTSDSVNSLLQVTTADLTAITAILTADNDTKSQASMTTRSAEGAIKCSKVEYEAAKKAYDINNKNFNQNLVVTVPVPFDSVKKTFTVSFDSFKSPFSFRDAANQVIKDPVRSYNIIIVKESKKSFFTISTAEDLLRNSSQYFRVPTPSNPDQELKAVIAMENLLDSDNQAIVLGEKYVAFLLIQFTEDYKKEINTFDDYLSVASESFKLTHTLHKADKPVRSKIYDYEFKVKKDALVSDKNIDYRFILLPYPDDLLTNEDLTTLEDKTEILQLNETIELFDNEINKLSQEVDNLNANIKHLTAELAKDPKNAAAKQNLSNFKNSLAEANTRLSTAKNQQKSKKEELAEVEKNYPKPIQNSGAFFFNLTLAENVPAGSYISAVPAKGEKAENASFDTYDVNIDGTTTDNFGNPLVDQKQYIPVVLSYFNGNKINSAQYSNNLSDWENTDLITYNLKS</sequence>
<keyword evidence="1" id="KW-0175">Coiled coil</keyword>
<dbReference type="EMBL" id="CP071448">
    <property type="protein sequence ID" value="QSW89351.1"/>
    <property type="molecule type" value="Genomic_DNA"/>
</dbReference>
<feature type="coiled-coil region" evidence="1">
    <location>
        <begin position="448"/>
        <end position="530"/>
    </location>
</feature>
<accession>A0ABX7QG49</accession>
<name>A0ABX7QG49_9FLAO</name>
<protein>
    <submittedName>
        <fullName evidence="2">Uncharacterized protein</fullName>
    </submittedName>
</protein>
<dbReference type="Proteomes" id="UP000663440">
    <property type="component" value="Chromosome"/>
</dbReference>
<organism evidence="2 3">
    <name type="scientific">Flavobacterium endoglycinae</name>
    <dbReference type="NCBI Taxonomy" id="2816357"/>
    <lineage>
        <taxon>Bacteria</taxon>
        <taxon>Pseudomonadati</taxon>
        <taxon>Bacteroidota</taxon>
        <taxon>Flavobacteriia</taxon>
        <taxon>Flavobacteriales</taxon>
        <taxon>Flavobacteriaceae</taxon>
        <taxon>Flavobacterium</taxon>
    </lineage>
</organism>
<evidence type="ECO:0000256" key="1">
    <source>
        <dbReference type="SAM" id="Coils"/>
    </source>
</evidence>